<feature type="repeat" description="TPR" evidence="1">
    <location>
        <begin position="109"/>
        <end position="142"/>
    </location>
</feature>
<dbReference type="Proteomes" id="UP000501003">
    <property type="component" value="Chromosome"/>
</dbReference>
<evidence type="ECO:0000313" key="4">
    <source>
        <dbReference type="Proteomes" id="UP000501003"/>
    </source>
</evidence>
<gene>
    <name evidence="3" type="ORF">HRU87_04600</name>
</gene>
<keyword evidence="2" id="KW-1133">Transmembrane helix</keyword>
<evidence type="ECO:0008006" key="5">
    <source>
        <dbReference type="Google" id="ProtNLM"/>
    </source>
</evidence>
<dbReference type="KEGG" id="aqg:HRU87_04600"/>
<organism evidence="3 4">
    <name type="scientific">Aquiluna borgnonia</name>
    <dbReference type="NCBI Taxonomy" id="2499157"/>
    <lineage>
        <taxon>Bacteria</taxon>
        <taxon>Bacillati</taxon>
        <taxon>Actinomycetota</taxon>
        <taxon>Actinomycetes</taxon>
        <taxon>Micrococcales</taxon>
        <taxon>Microbacteriaceae</taxon>
        <taxon>Luna cluster</taxon>
        <taxon>Luna-1 subcluster</taxon>
        <taxon>Aquiluna</taxon>
    </lineage>
</organism>
<reference evidence="3 4" key="1">
    <citation type="submission" date="2020-05" db="EMBL/GenBank/DDBJ databases">
        <title>Aquirufa sp. strain 15G-AUS-rot a new Aquirufa species.</title>
        <authorList>
            <person name="Pitt A."/>
            <person name="Hahn M.W."/>
        </authorList>
    </citation>
    <scope>NUCLEOTIDE SEQUENCE [LARGE SCALE GENOMIC DNA]</scope>
    <source>
        <strain evidence="3 4">15G-AUS-rot</strain>
    </source>
</reference>
<dbReference type="InterPro" id="IPR019734">
    <property type="entry name" value="TPR_rpt"/>
</dbReference>
<keyword evidence="1" id="KW-0802">TPR repeat</keyword>
<dbReference type="Gene3D" id="1.25.40.10">
    <property type="entry name" value="Tetratricopeptide repeat domain"/>
    <property type="match status" value="1"/>
</dbReference>
<sequence>MSTKIWVGVMALFAGLYALLLGQKGVLLLLDPNWVAKAMGAAMLVLPGFAIWAILIEIRFGLAAQKLSRLNQLPPLELELRPSGRATKESAEREFQRIKEAVGLNLGDWQLWFRLGEAHEAVGDRKLARKSIRKAISLFENADPSKP</sequence>
<evidence type="ECO:0000256" key="2">
    <source>
        <dbReference type="SAM" id="Phobius"/>
    </source>
</evidence>
<keyword evidence="4" id="KW-1185">Reference proteome</keyword>
<dbReference type="AlphaFoldDB" id="A0A7D4UIF6"/>
<dbReference type="PROSITE" id="PS50005">
    <property type="entry name" value="TPR"/>
    <property type="match status" value="1"/>
</dbReference>
<keyword evidence="2" id="KW-0472">Membrane</keyword>
<dbReference type="EMBL" id="CP054056">
    <property type="protein sequence ID" value="QKJ25460.1"/>
    <property type="molecule type" value="Genomic_DNA"/>
</dbReference>
<protein>
    <recommendedName>
        <fullName evidence="5">Tetratricopeptide repeat protein</fullName>
    </recommendedName>
</protein>
<name>A0A7D4UIF6_9MICO</name>
<proteinExistence type="predicted"/>
<evidence type="ECO:0000313" key="3">
    <source>
        <dbReference type="EMBL" id="QKJ25460.1"/>
    </source>
</evidence>
<keyword evidence="2" id="KW-0812">Transmembrane</keyword>
<feature type="transmembrane region" description="Helical" evidence="2">
    <location>
        <begin position="38"/>
        <end position="62"/>
    </location>
</feature>
<dbReference type="InterPro" id="IPR011990">
    <property type="entry name" value="TPR-like_helical_dom_sf"/>
</dbReference>
<evidence type="ECO:0000256" key="1">
    <source>
        <dbReference type="PROSITE-ProRule" id="PRU00339"/>
    </source>
</evidence>
<accession>A0A7D4UIF6</accession>
<dbReference type="RefSeq" id="WP_173493757.1">
    <property type="nucleotide sequence ID" value="NZ_CP054056.1"/>
</dbReference>